<keyword evidence="2" id="KW-0812">Transmembrane</keyword>
<evidence type="ECO:0000259" key="3">
    <source>
        <dbReference type="Pfam" id="PF01551"/>
    </source>
</evidence>
<dbReference type="SUPFAM" id="SSF51261">
    <property type="entry name" value="Duplicated hybrid motif"/>
    <property type="match status" value="1"/>
</dbReference>
<evidence type="ECO:0000313" key="4">
    <source>
        <dbReference type="EMBL" id="MCG3421095.1"/>
    </source>
</evidence>
<keyword evidence="5" id="KW-1185">Reference proteome</keyword>
<gene>
    <name evidence="4" type="ORF">K3T81_18280</name>
</gene>
<accession>A0AAW5BE02</accession>
<feature type="compositionally biased region" description="Basic residues" evidence="1">
    <location>
        <begin position="1"/>
        <end position="19"/>
    </location>
</feature>
<dbReference type="InterPro" id="IPR050570">
    <property type="entry name" value="Cell_wall_metabolism_enzyme"/>
</dbReference>
<keyword evidence="2" id="KW-0472">Membrane</keyword>
<dbReference type="AlphaFoldDB" id="A0AAW5BE02"/>
<dbReference type="RefSeq" id="WP_238022078.1">
    <property type="nucleotide sequence ID" value="NZ_JAIFZM010000022.1"/>
</dbReference>
<protein>
    <submittedName>
        <fullName evidence="4">M23 family metallopeptidase</fullName>
    </submittedName>
</protein>
<sequence length="257" mass="27933">MDNGVKKVRQSINQRKKARGITGKEAGKRQVIPVFPQDEEKHGYMPIYDGQGATGGKKNNVMGGFLLKGILSTMLFFGVALVWEINAPVLQSPKEWTSGVLTEEFPFAKVNHWYQESFGTPLAVPPNGEKAESVTEEVLALPVSGSVTESFQANGTGIKIAPEDTSAAVSALRDGVVVFAGNDSSTNKTIKIQHADGSVSTYGELSDLNVHLYQFVKSNQPIGHFTPQPDSTTVYFAIEKDKDYIDPVQVIKVDDSE</sequence>
<proteinExistence type="predicted"/>
<keyword evidence="2" id="KW-1133">Transmembrane helix</keyword>
<dbReference type="EMBL" id="JAIFZM010000022">
    <property type="protein sequence ID" value="MCG3421095.1"/>
    <property type="molecule type" value="Genomic_DNA"/>
</dbReference>
<feature type="region of interest" description="Disordered" evidence="1">
    <location>
        <begin position="1"/>
        <end position="25"/>
    </location>
</feature>
<evidence type="ECO:0000256" key="2">
    <source>
        <dbReference type="SAM" id="Phobius"/>
    </source>
</evidence>
<organism evidence="4 5">
    <name type="scientific">Oceanobacillus jordanicus</name>
    <dbReference type="NCBI Taxonomy" id="2867266"/>
    <lineage>
        <taxon>Bacteria</taxon>
        <taxon>Bacillati</taxon>
        <taxon>Bacillota</taxon>
        <taxon>Bacilli</taxon>
        <taxon>Bacillales</taxon>
        <taxon>Bacillaceae</taxon>
        <taxon>Oceanobacillus</taxon>
    </lineage>
</organism>
<feature type="transmembrane region" description="Helical" evidence="2">
    <location>
        <begin position="65"/>
        <end position="83"/>
    </location>
</feature>
<feature type="domain" description="M23ase beta-sheet core" evidence="3">
    <location>
        <begin position="156"/>
        <end position="247"/>
    </location>
</feature>
<dbReference type="Gene3D" id="2.70.70.10">
    <property type="entry name" value="Glucose Permease (Domain IIA)"/>
    <property type="match status" value="1"/>
</dbReference>
<dbReference type="GO" id="GO:0004222">
    <property type="term" value="F:metalloendopeptidase activity"/>
    <property type="evidence" value="ECO:0007669"/>
    <property type="project" value="TreeGrafter"/>
</dbReference>
<dbReference type="PANTHER" id="PTHR21666">
    <property type="entry name" value="PEPTIDASE-RELATED"/>
    <property type="match status" value="1"/>
</dbReference>
<dbReference type="InterPro" id="IPR011055">
    <property type="entry name" value="Dup_hybrid_motif"/>
</dbReference>
<name>A0AAW5BE02_9BACI</name>
<dbReference type="InterPro" id="IPR016047">
    <property type="entry name" value="M23ase_b-sheet_dom"/>
</dbReference>
<dbReference type="Proteomes" id="UP001199631">
    <property type="component" value="Unassembled WGS sequence"/>
</dbReference>
<dbReference type="PANTHER" id="PTHR21666:SF274">
    <property type="entry name" value="STAGE IV SPORULATION PROTEIN FA"/>
    <property type="match status" value="1"/>
</dbReference>
<evidence type="ECO:0000313" key="5">
    <source>
        <dbReference type="Proteomes" id="UP001199631"/>
    </source>
</evidence>
<reference evidence="4 5" key="1">
    <citation type="journal article" date="2022" name="Evol. Bioinform. Online">
        <title>Draft Genome Sequence of Oceanobacillus jordanicus Strain GSFE11, a Halotolerant Plant Growth-Promoting Bacterial Endophyte Isolated From the Jordan Valley.</title>
        <authorList>
            <person name="Alhindi T."/>
            <person name="Albdaiwi R."/>
        </authorList>
    </citation>
    <scope>NUCLEOTIDE SEQUENCE [LARGE SCALE GENOMIC DNA]</scope>
    <source>
        <strain evidence="4 5">GSFE11</strain>
    </source>
</reference>
<comment type="caution">
    <text evidence="4">The sequence shown here is derived from an EMBL/GenBank/DDBJ whole genome shotgun (WGS) entry which is preliminary data.</text>
</comment>
<evidence type="ECO:0000256" key="1">
    <source>
        <dbReference type="SAM" id="MobiDB-lite"/>
    </source>
</evidence>
<dbReference type="CDD" id="cd12797">
    <property type="entry name" value="M23_peptidase"/>
    <property type="match status" value="1"/>
</dbReference>
<dbReference type="Pfam" id="PF01551">
    <property type="entry name" value="Peptidase_M23"/>
    <property type="match status" value="1"/>
</dbReference>